<name>A0A239XKI7_9FLAO</name>
<dbReference type="PIRSF" id="PIRSF035652">
    <property type="entry name" value="CHP02436"/>
    <property type="match status" value="1"/>
</dbReference>
<dbReference type="InterPro" id="IPR036583">
    <property type="entry name" value="23S_rRNA_IVS_sf"/>
</dbReference>
<accession>A0A239XKI7</accession>
<gene>
    <name evidence="1" type="ORF">SAMEA4412677_01708</name>
</gene>
<protein>
    <submittedName>
        <fullName evidence="1">Four helix bundle protein</fullName>
    </submittedName>
</protein>
<dbReference type="NCBIfam" id="TIGR02436">
    <property type="entry name" value="four helix bundle protein"/>
    <property type="match status" value="1"/>
</dbReference>
<dbReference type="RefSeq" id="WP_095072342.1">
    <property type="nucleotide sequence ID" value="NZ_LT906465.1"/>
</dbReference>
<evidence type="ECO:0000313" key="1">
    <source>
        <dbReference type="EMBL" id="SNV47245.1"/>
    </source>
</evidence>
<organism evidence="1 2">
    <name type="scientific">Chryseobacterium taklimakanense</name>
    <dbReference type="NCBI Taxonomy" id="536441"/>
    <lineage>
        <taxon>Bacteria</taxon>
        <taxon>Pseudomonadati</taxon>
        <taxon>Bacteroidota</taxon>
        <taxon>Flavobacteriia</taxon>
        <taxon>Flavobacteriales</taxon>
        <taxon>Weeksellaceae</taxon>
        <taxon>Chryseobacterium group</taxon>
        <taxon>Chryseobacterium</taxon>
    </lineage>
</organism>
<dbReference type="KEGG" id="ctak:4412677_01708"/>
<dbReference type="Proteomes" id="UP000215196">
    <property type="component" value="Chromosome 1"/>
</dbReference>
<sequence>MKNPTENPIRHKSFEFAVRIVNLYKMLTSERKEFVMSKQLLRSGTSIGANIEEAAAAFSKKEFIAKNQISYKESFETSFWLRLLNRTEYLNDKEFQSMFDDNEEIIKILTSILKTSKNNED</sequence>
<dbReference type="Pfam" id="PF05635">
    <property type="entry name" value="23S_rRNA_IVP"/>
    <property type="match status" value="1"/>
</dbReference>
<proteinExistence type="predicted"/>
<reference evidence="1 2" key="1">
    <citation type="submission" date="2017-06" db="EMBL/GenBank/DDBJ databases">
        <authorList>
            <consortium name="Pathogen Informatics"/>
        </authorList>
    </citation>
    <scope>NUCLEOTIDE SEQUENCE [LARGE SCALE GENOMIC DNA]</scope>
    <source>
        <strain evidence="1 2">NCTC13490</strain>
    </source>
</reference>
<keyword evidence="2" id="KW-1185">Reference proteome</keyword>
<evidence type="ECO:0000313" key="2">
    <source>
        <dbReference type="Proteomes" id="UP000215196"/>
    </source>
</evidence>
<dbReference type="Gene3D" id="1.20.1440.60">
    <property type="entry name" value="23S rRNA-intervening sequence"/>
    <property type="match status" value="1"/>
</dbReference>
<dbReference type="AlphaFoldDB" id="A0A239XKI7"/>
<dbReference type="EMBL" id="LT906465">
    <property type="protein sequence ID" value="SNV47245.1"/>
    <property type="molecule type" value="Genomic_DNA"/>
</dbReference>
<dbReference type="SUPFAM" id="SSF158446">
    <property type="entry name" value="IVS-encoded protein-like"/>
    <property type="match status" value="1"/>
</dbReference>
<dbReference type="PANTHER" id="PTHR38471:SF2">
    <property type="entry name" value="FOUR HELIX BUNDLE PROTEIN"/>
    <property type="match status" value="1"/>
</dbReference>
<dbReference type="PANTHER" id="PTHR38471">
    <property type="entry name" value="FOUR HELIX BUNDLE PROTEIN"/>
    <property type="match status" value="1"/>
</dbReference>
<dbReference type="InterPro" id="IPR012657">
    <property type="entry name" value="23S_rRNA-intervening_sequence"/>
</dbReference>